<dbReference type="EMBL" id="JBBLYY010000019">
    <property type="protein sequence ID" value="MEK0170374.1"/>
    <property type="molecule type" value="Genomic_DNA"/>
</dbReference>
<sequence length="198" mass="19488">MTGTPRTTGRHRAARRHRWILPVALALVVAVATALLGVGGTYALWNGTATTAATTVKSATATITVGTLSTMNTTVLGPGTGVTGTFAVKNTGSIPLSMRVATTSTKVASATNASSAAVLGELTLRLTNVSSAAACTAGLSGASGRLAAFDTGSSSFTLQPGASSVGCVELVLDADAPQSVSGAVTDFTLTVTGTQVSA</sequence>
<keyword evidence="1" id="KW-0472">Membrane</keyword>
<gene>
    <name evidence="2" type="ORF">WMN62_02730</name>
</gene>
<keyword evidence="1" id="KW-0812">Transmembrane</keyword>
<dbReference type="Pfam" id="PF12389">
    <property type="entry name" value="Peptidase_M73"/>
    <property type="match status" value="1"/>
</dbReference>
<proteinExistence type="predicted"/>
<reference evidence="2 3" key="1">
    <citation type="submission" date="2024-03" db="EMBL/GenBank/DDBJ databases">
        <title>Whole genomes of four grape xylem sap localized bacterial endophytes.</title>
        <authorList>
            <person name="Kumar G."/>
            <person name="Savka M.A."/>
        </authorList>
    </citation>
    <scope>NUCLEOTIDE SEQUENCE [LARGE SCALE GENOMIC DNA]</scope>
    <source>
        <strain evidence="2 3">RIT_GXS8</strain>
    </source>
</reference>
<evidence type="ECO:0000256" key="1">
    <source>
        <dbReference type="SAM" id="Phobius"/>
    </source>
</evidence>
<organism evidence="2 3">
    <name type="scientific">Curtobacterium citreum</name>
    <dbReference type="NCBI Taxonomy" id="2036"/>
    <lineage>
        <taxon>Bacteria</taxon>
        <taxon>Bacillati</taxon>
        <taxon>Actinomycetota</taxon>
        <taxon>Actinomycetes</taxon>
        <taxon>Micrococcales</taxon>
        <taxon>Microbacteriaceae</taxon>
        <taxon>Curtobacterium</taxon>
    </lineage>
</organism>
<keyword evidence="1" id="KW-1133">Transmembrane helix</keyword>
<dbReference type="RefSeq" id="WP_340195774.1">
    <property type="nucleotide sequence ID" value="NZ_JBBKAP010000009.1"/>
</dbReference>
<keyword evidence="3" id="KW-1185">Reference proteome</keyword>
<name>A0ABU8Y723_9MICO</name>
<evidence type="ECO:0000313" key="2">
    <source>
        <dbReference type="EMBL" id="MEK0170374.1"/>
    </source>
</evidence>
<accession>A0ABU8Y723</accession>
<dbReference type="Proteomes" id="UP001370299">
    <property type="component" value="Unassembled WGS sequence"/>
</dbReference>
<dbReference type="InterPro" id="IPR022121">
    <property type="entry name" value="Peptidase_M73_camelysin"/>
</dbReference>
<comment type="caution">
    <text evidence="2">The sequence shown here is derived from an EMBL/GenBank/DDBJ whole genome shotgun (WGS) entry which is preliminary data.</text>
</comment>
<evidence type="ECO:0000313" key="3">
    <source>
        <dbReference type="Proteomes" id="UP001370299"/>
    </source>
</evidence>
<feature type="transmembrane region" description="Helical" evidence="1">
    <location>
        <begin position="20"/>
        <end position="45"/>
    </location>
</feature>
<protein>
    <submittedName>
        <fullName evidence="2">TasA family protein</fullName>
    </submittedName>
</protein>